<feature type="transmembrane region" description="Helical" evidence="6">
    <location>
        <begin position="431"/>
        <end position="448"/>
    </location>
</feature>
<dbReference type="Gene3D" id="1.10.4160.10">
    <property type="entry name" value="Hydantoin permease"/>
    <property type="match status" value="1"/>
</dbReference>
<gene>
    <name evidence="7" type="ORF">ACFODW_07070</name>
</gene>
<dbReference type="Pfam" id="PF02133">
    <property type="entry name" value="Transp_cyt_pur"/>
    <property type="match status" value="1"/>
</dbReference>
<evidence type="ECO:0000256" key="5">
    <source>
        <dbReference type="ARBA" id="ARBA00023136"/>
    </source>
</evidence>
<dbReference type="EMBL" id="JBHRRZ010000013">
    <property type="protein sequence ID" value="MFC2948101.1"/>
    <property type="molecule type" value="Genomic_DNA"/>
</dbReference>
<keyword evidence="3 6" id="KW-0812">Transmembrane</keyword>
<feature type="transmembrane region" description="Helical" evidence="6">
    <location>
        <begin position="405"/>
        <end position="425"/>
    </location>
</feature>
<comment type="subcellular location">
    <subcellularLocation>
        <location evidence="1">Membrane</location>
        <topology evidence="1">Multi-pass membrane protein</topology>
    </subcellularLocation>
</comment>
<dbReference type="RefSeq" id="WP_390304694.1">
    <property type="nucleotide sequence ID" value="NZ_JBHRRZ010000013.1"/>
</dbReference>
<dbReference type="Proteomes" id="UP001595387">
    <property type="component" value="Unassembled WGS sequence"/>
</dbReference>
<feature type="transmembrane region" description="Helical" evidence="6">
    <location>
        <begin position="210"/>
        <end position="232"/>
    </location>
</feature>
<reference evidence="8" key="1">
    <citation type="journal article" date="2019" name="Int. J. Syst. Evol. Microbiol.">
        <title>The Global Catalogue of Microorganisms (GCM) 10K type strain sequencing project: providing services to taxonomists for standard genome sequencing and annotation.</title>
        <authorList>
            <consortium name="The Broad Institute Genomics Platform"/>
            <consortium name="The Broad Institute Genome Sequencing Center for Infectious Disease"/>
            <person name="Wu L."/>
            <person name="Ma J."/>
        </authorList>
    </citation>
    <scope>NUCLEOTIDE SEQUENCE [LARGE SCALE GENOMIC DNA]</scope>
    <source>
        <strain evidence="8">KCTC 13193</strain>
    </source>
</reference>
<feature type="transmembrane region" description="Helical" evidence="6">
    <location>
        <begin position="299"/>
        <end position="319"/>
    </location>
</feature>
<keyword evidence="5 6" id="KW-0472">Membrane</keyword>
<accession>A0ABV7A595</accession>
<feature type="transmembrane region" description="Helical" evidence="6">
    <location>
        <begin position="340"/>
        <end position="357"/>
    </location>
</feature>
<proteinExistence type="inferred from homology"/>
<evidence type="ECO:0000256" key="1">
    <source>
        <dbReference type="ARBA" id="ARBA00004141"/>
    </source>
</evidence>
<evidence type="ECO:0000256" key="6">
    <source>
        <dbReference type="SAM" id="Phobius"/>
    </source>
</evidence>
<keyword evidence="4 6" id="KW-1133">Transmembrane helix</keyword>
<dbReference type="PANTHER" id="PTHR30618:SF0">
    <property type="entry name" value="PURINE-URACIL PERMEASE NCS1"/>
    <property type="match status" value="1"/>
</dbReference>
<dbReference type="InterPro" id="IPR045225">
    <property type="entry name" value="Uracil/uridine/allantoin_perm"/>
</dbReference>
<organism evidence="7 8">
    <name type="scientific">Virgibacillus sediminis</name>
    <dbReference type="NCBI Taxonomy" id="202260"/>
    <lineage>
        <taxon>Bacteria</taxon>
        <taxon>Bacillati</taxon>
        <taxon>Bacillota</taxon>
        <taxon>Bacilli</taxon>
        <taxon>Bacillales</taxon>
        <taxon>Bacillaceae</taxon>
        <taxon>Virgibacillus</taxon>
    </lineage>
</organism>
<comment type="similarity">
    <text evidence="2">Belongs to the purine-cytosine permease (2.A.39) family.</text>
</comment>
<comment type="caution">
    <text evidence="7">The sequence shown here is derived from an EMBL/GenBank/DDBJ whole genome shotgun (WGS) entry which is preliminary data.</text>
</comment>
<feature type="transmembrane region" description="Helical" evidence="6">
    <location>
        <begin position="30"/>
        <end position="49"/>
    </location>
</feature>
<feature type="transmembrane region" description="Helical" evidence="6">
    <location>
        <begin position="253"/>
        <end position="279"/>
    </location>
</feature>
<evidence type="ECO:0000256" key="4">
    <source>
        <dbReference type="ARBA" id="ARBA00022989"/>
    </source>
</evidence>
<feature type="transmembrane region" description="Helical" evidence="6">
    <location>
        <begin position="135"/>
        <end position="156"/>
    </location>
</feature>
<sequence length="479" mass="52644">MGKFKDSSVHDLYNSDLSPVEEDEKEVKPIGYGFVWFGIAIQITCFMSLSPLVSYFTIGQFILVLIIGSTLIGILSLIAQDLGLKYGISFATSVSVAFGYRGGRITNMIRIFPSVIFIGLNAYIGAVALNELFKMVFGFESIILALVINIGILLPVTLNKIKGIEKFMFFIAPILFIVGIYMFYVVLTAYNVSFFDTFSMGNLQNESPSISRWLFSVTVVIGVFSSVALGVNDFTRDCKNVSNNNKWFQSNRGYFIAALMGLVPSLAFLSTLGAITIALSGRTDALVVISELIQERSMILAILLQLFIVLAQVSTNAVANLLPSTYAILSLFPKKLSFKTSIVGLTILGFILVPVGTGGYLDSILSICSATAGPAMAIIGVDYYIIRKRNISLDALYNSRGKYQYFKGVNIVAFSVYIISTLIGFVFFSYLSFYVSTTLAAILYYLGYRMFNKKYPAMLTDENNYTTEASASCSNDVTL</sequence>
<keyword evidence="8" id="KW-1185">Reference proteome</keyword>
<dbReference type="InterPro" id="IPR001248">
    <property type="entry name" value="Pur-cyt_permease"/>
</dbReference>
<evidence type="ECO:0000313" key="8">
    <source>
        <dbReference type="Proteomes" id="UP001595387"/>
    </source>
</evidence>
<dbReference type="PANTHER" id="PTHR30618">
    <property type="entry name" value="NCS1 FAMILY PURINE/PYRIMIDINE TRANSPORTER"/>
    <property type="match status" value="1"/>
</dbReference>
<evidence type="ECO:0000256" key="3">
    <source>
        <dbReference type="ARBA" id="ARBA00022692"/>
    </source>
</evidence>
<evidence type="ECO:0000313" key="7">
    <source>
        <dbReference type="EMBL" id="MFC2948101.1"/>
    </source>
</evidence>
<name>A0ABV7A595_9BACI</name>
<protein>
    <submittedName>
        <fullName evidence="7">Cytosine permease</fullName>
    </submittedName>
</protein>
<feature type="transmembrane region" description="Helical" evidence="6">
    <location>
        <begin position="112"/>
        <end position="129"/>
    </location>
</feature>
<feature type="transmembrane region" description="Helical" evidence="6">
    <location>
        <begin position="363"/>
        <end position="385"/>
    </location>
</feature>
<feature type="transmembrane region" description="Helical" evidence="6">
    <location>
        <begin position="168"/>
        <end position="190"/>
    </location>
</feature>
<evidence type="ECO:0000256" key="2">
    <source>
        <dbReference type="ARBA" id="ARBA00008974"/>
    </source>
</evidence>
<feature type="transmembrane region" description="Helical" evidence="6">
    <location>
        <begin position="61"/>
        <end position="78"/>
    </location>
</feature>